<keyword evidence="1" id="KW-0812">Transmembrane</keyword>
<dbReference type="PANTHER" id="PTHR28268">
    <property type="entry name" value="MICOS SUBUNIT MIC26"/>
    <property type="match status" value="1"/>
</dbReference>
<evidence type="ECO:0000313" key="4">
    <source>
        <dbReference type="Proteomes" id="UP001590950"/>
    </source>
</evidence>
<comment type="subunit">
    <text evidence="1">Component of the mitochondrial contact site and cristae organizing system (MICOS) complex.</text>
</comment>
<dbReference type="Proteomes" id="UP001590950">
    <property type="component" value="Unassembled WGS sequence"/>
</dbReference>
<keyword evidence="1" id="KW-0472">Membrane</keyword>
<evidence type="ECO:0000256" key="1">
    <source>
        <dbReference type="RuleBase" id="RU363021"/>
    </source>
</evidence>
<reference evidence="3 4" key="1">
    <citation type="submission" date="2024-09" db="EMBL/GenBank/DDBJ databases">
        <title>Rethinking Asexuality: The Enigmatic Case of Functional Sexual Genes in Lepraria (Stereocaulaceae).</title>
        <authorList>
            <person name="Doellman M."/>
            <person name="Sun Y."/>
            <person name="Barcenas-Pena A."/>
            <person name="Lumbsch H.T."/>
            <person name="Grewe F."/>
        </authorList>
    </citation>
    <scope>NUCLEOTIDE SEQUENCE [LARGE SCALE GENOMIC DNA]</scope>
    <source>
        <strain evidence="3 4">Mercado 3170</strain>
    </source>
</reference>
<keyword evidence="1" id="KW-0496">Mitochondrion</keyword>
<proteinExistence type="predicted"/>
<comment type="function">
    <text evidence="1">Component of the MICOS complex, a large protein complex of the mitochondrial inner membrane that plays crucial roles in the maintenance of crista junctions, inner membrane architecture, and formation of contact sites to the outer membrane.</text>
</comment>
<dbReference type="InterPro" id="IPR033181">
    <property type="entry name" value="Mic26_fungi"/>
</dbReference>
<feature type="transmembrane region" description="Helical" evidence="1">
    <location>
        <begin position="156"/>
        <end position="174"/>
    </location>
</feature>
<keyword evidence="1" id="KW-1133">Transmembrane helix</keyword>
<comment type="caution">
    <text evidence="3">The sequence shown here is derived from an EMBL/GenBank/DDBJ whole genome shotgun (WGS) entry which is preliminary data.</text>
</comment>
<keyword evidence="1" id="KW-0999">Mitochondrion inner membrane</keyword>
<dbReference type="InterPro" id="IPR019166">
    <property type="entry name" value="MIC26/MIC27"/>
</dbReference>
<dbReference type="EMBL" id="JBEFKJ010000008">
    <property type="protein sequence ID" value="KAL2044989.1"/>
    <property type="molecule type" value="Genomic_DNA"/>
</dbReference>
<sequence length="243" mass="27118">MAFRYLARRRPTSPLAIGALTAGVLLFPQSTLRAEEPPHDHFSRKPIYEDLTPLRQATKSKIKSSEEPSPSSPTPTDRLAGQIRHVRLFIHAHFVAAEDRINAFMSSVLHQERAFTQTIASLVPPPETHERIMPGALYVLVAAMAGSIISRNRNILLRATVPVAVGIGAAWVVLPVTSRNVGDLIWTYEEKAPVIALNHLRIRGAVEESWRQAKIRGEATKKWSDEMVKGSREAIEGWVRKEK</sequence>
<comment type="subcellular location">
    <subcellularLocation>
        <location evidence="1">Mitochondrion inner membrane</location>
    </subcellularLocation>
</comment>
<accession>A0ABR4AJW9</accession>
<gene>
    <name evidence="3" type="ORF">N7G274_002764</name>
</gene>
<dbReference type="PANTHER" id="PTHR28268:SF1">
    <property type="entry name" value="MICOS SUBUNIT MIC26"/>
    <property type="match status" value="1"/>
</dbReference>
<evidence type="ECO:0000256" key="2">
    <source>
        <dbReference type="SAM" id="MobiDB-lite"/>
    </source>
</evidence>
<protein>
    <recommendedName>
        <fullName evidence="1">MICOS complex subunit</fullName>
    </recommendedName>
</protein>
<organism evidence="3 4">
    <name type="scientific">Stereocaulon virgatum</name>
    <dbReference type="NCBI Taxonomy" id="373712"/>
    <lineage>
        <taxon>Eukaryota</taxon>
        <taxon>Fungi</taxon>
        <taxon>Dikarya</taxon>
        <taxon>Ascomycota</taxon>
        <taxon>Pezizomycotina</taxon>
        <taxon>Lecanoromycetes</taxon>
        <taxon>OSLEUM clade</taxon>
        <taxon>Lecanoromycetidae</taxon>
        <taxon>Lecanorales</taxon>
        <taxon>Lecanorineae</taxon>
        <taxon>Stereocaulaceae</taxon>
        <taxon>Stereocaulon</taxon>
    </lineage>
</organism>
<feature type="region of interest" description="Disordered" evidence="2">
    <location>
        <begin position="57"/>
        <end position="78"/>
    </location>
</feature>
<dbReference type="Pfam" id="PF09769">
    <property type="entry name" value="ApoO"/>
    <property type="match status" value="1"/>
</dbReference>
<evidence type="ECO:0000313" key="3">
    <source>
        <dbReference type="EMBL" id="KAL2044989.1"/>
    </source>
</evidence>
<keyword evidence="4" id="KW-1185">Reference proteome</keyword>
<name>A0ABR4AJW9_9LECA</name>